<feature type="domain" description="HNH/Endo VII superfamily nuclease toxins" evidence="2">
    <location>
        <begin position="39"/>
        <end position="105"/>
    </location>
</feature>
<feature type="region of interest" description="Disordered" evidence="1">
    <location>
        <begin position="72"/>
        <end position="107"/>
    </location>
</feature>
<dbReference type="AlphaFoldDB" id="A0A8B3FJ09"/>
<evidence type="ECO:0000259" key="2">
    <source>
        <dbReference type="Pfam" id="PF15657"/>
    </source>
</evidence>
<dbReference type="Proteomes" id="UP000279336">
    <property type="component" value="Unassembled WGS sequence"/>
</dbReference>
<proteinExistence type="predicted"/>
<comment type="caution">
    <text evidence="3">The sequence shown here is derived from an EMBL/GenBank/DDBJ whole genome shotgun (WGS) entry which is preliminary data.</text>
</comment>
<evidence type="ECO:0000313" key="3">
    <source>
        <dbReference type="EMBL" id="RLP06092.1"/>
    </source>
</evidence>
<dbReference type="RefSeq" id="WP_121588374.1">
    <property type="nucleotide sequence ID" value="NZ_RCIW01000036.1"/>
</dbReference>
<evidence type="ECO:0000256" key="1">
    <source>
        <dbReference type="SAM" id="MobiDB-lite"/>
    </source>
</evidence>
<organism evidence="3 4">
    <name type="scientific">Propionibacterium australiense</name>
    <dbReference type="NCBI Taxonomy" id="119981"/>
    <lineage>
        <taxon>Bacteria</taxon>
        <taxon>Bacillati</taxon>
        <taxon>Actinomycetota</taxon>
        <taxon>Actinomycetes</taxon>
        <taxon>Propionibacteriales</taxon>
        <taxon>Propionibacteriaceae</taxon>
        <taxon>Propionibacterium</taxon>
    </lineage>
</organism>
<reference evidence="3 4" key="1">
    <citation type="submission" date="2018-10" db="EMBL/GenBank/DDBJ databases">
        <title>Propionibacterium australiense Genome Sequencing and Assembly.</title>
        <authorList>
            <person name="Bernier A.-M."/>
            <person name="Bernard K."/>
        </authorList>
    </citation>
    <scope>NUCLEOTIDE SEQUENCE [LARGE SCALE GENOMIC DNA]</scope>
    <source>
        <strain evidence="3 4">NML98A078</strain>
    </source>
</reference>
<gene>
    <name evidence="3" type="ORF">D7U36_13225</name>
</gene>
<feature type="compositionally biased region" description="Basic and acidic residues" evidence="1">
    <location>
        <begin position="31"/>
        <end position="41"/>
    </location>
</feature>
<feature type="region of interest" description="Disordered" evidence="1">
    <location>
        <begin position="1"/>
        <end position="47"/>
    </location>
</feature>
<dbReference type="Pfam" id="PF15657">
    <property type="entry name" value="Tox-HNH-EHHH"/>
    <property type="match status" value="1"/>
</dbReference>
<dbReference type="EMBL" id="RCIW01000036">
    <property type="protein sequence ID" value="RLP06092.1"/>
    <property type="molecule type" value="Genomic_DNA"/>
</dbReference>
<feature type="compositionally biased region" description="Basic and acidic residues" evidence="1">
    <location>
        <begin position="1"/>
        <end position="16"/>
    </location>
</feature>
<dbReference type="InterPro" id="IPR028048">
    <property type="entry name" value="Tox-HNH-EHHH"/>
</dbReference>
<name>A0A8B3FJ09_9ACTN</name>
<sequence>MRESRRDALRSAKRDAGVPMSEQPSSVERVNMTDKFDRNVLDSDGLPISTREYHYTGQGHDPVVIQDHAAGHVFDDGGSVGQHFNVKPPENTRTGKVPGTYSHYPWK</sequence>
<dbReference type="OrthoDB" id="5150353at2"/>
<evidence type="ECO:0000313" key="4">
    <source>
        <dbReference type="Proteomes" id="UP000279336"/>
    </source>
</evidence>
<accession>A0A8B3FJ09</accession>
<protein>
    <recommendedName>
        <fullName evidence="2">HNH/Endo VII superfamily nuclease toxins domain-containing protein</fullName>
    </recommendedName>
</protein>